<reference evidence="3" key="1">
    <citation type="submission" date="2017-09" db="EMBL/GenBank/DDBJ databases">
        <title>Depth-based differentiation of microbial function through sediment-hosted aquifers and enrichment of novel symbionts in the deep terrestrial subsurface.</title>
        <authorList>
            <person name="Probst A.J."/>
            <person name="Ladd B."/>
            <person name="Jarett J.K."/>
            <person name="Geller-Mcgrath D.E."/>
            <person name="Sieber C.M.K."/>
            <person name="Emerson J.B."/>
            <person name="Anantharaman K."/>
            <person name="Thomas B.C."/>
            <person name="Malmstrom R."/>
            <person name="Stieglmeier M."/>
            <person name="Klingl A."/>
            <person name="Woyke T."/>
            <person name="Ryan C.M."/>
            <person name="Banfield J.F."/>
        </authorList>
    </citation>
    <scope>NUCLEOTIDE SEQUENCE [LARGE SCALE GENOMIC DNA]</scope>
</reference>
<evidence type="ECO:0000313" key="2">
    <source>
        <dbReference type="EMBL" id="PIR69446.1"/>
    </source>
</evidence>
<evidence type="ECO:0000256" key="1">
    <source>
        <dbReference type="SAM" id="Phobius"/>
    </source>
</evidence>
<gene>
    <name evidence="2" type="ORF">COU47_02610</name>
</gene>
<accession>A0A2H0TD11</accession>
<evidence type="ECO:0000313" key="3">
    <source>
        <dbReference type="Proteomes" id="UP000231503"/>
    </source>
</evidence>
<dbReference type="Proteomes" id="UP000231503">
    <property type="component" value="Unassembled WGS sequence"/>
</dbReference>
<proteinExistence type="predicted"/>
<keyword evidence="1" id="KW-0812">Transmembrane</keyword>
<organism evidence="2 3">
    <name type="scientific">Candidatus Niyogibacteria bacterium CG10_big_fil_rev_8_21_14_0_10_46_36</name>
    <dbReference type="NCBI Taxonomy" id="1974726"/>
    <lineage>
        <taxon>Bacteria</taxon>
        <taxon>Candidatus Niyogiibacteriota</taxon>
    </lineage>
</organism>
<dbReference type="AlphaFoldDB" id="A0A2H0TD11"/>
<comment type="caution">
    <text evidence="2">The sequence shown here is derived from an EMBL/GenBank/DDBJ whole genome shotgun (WGS) entry which is preliminary data.</text>
</comment>
<dbReference type="EMBL" id="PFCO01000006">
    <property type="protein sequence ID" value="PIR69446.1"/>
    <property type="molecule type" value="Genomic_DNA"/>
</dbReference>
<feature type="transmembrane region" description="Helical" evidence="1">
    <location>
        <begin position="48"/>
        <end position="69"/>
    </location>
</feature>
<keyword evidence="1" id="KW-0472">Membrane</keyword>
<protein>
    <submittedName>
        <fullName evidence="2">Uncharacterized protein</fullName>
    </submittedName>
</protein>
<keyword evidence="1" id="KW-1133">Transmembrane helix</keyword>
<sequence length="74" mass="8557">MRVQALTIEKALRIHREQMGEKLKDAFCEPHFRKSCVRCMCYPIYPSAFNAIIISAATFLALTAIYLFFEIRIG</sequence>
<name>A0A2H0TD11_9BACT</name>